<dbReference type="Proteomes" id="UP000054217">
    <property type="component" value="Unassembled WGS sequence"/>
</dbReference>
<reference evidence="1 2" key="1">
    <citation type="submission" date="2014-04" db="EMBL/GenBank/DDBJ databases">
        <authorList>
            <consortium name="DOE Joint Genome Institute"/>
            <person name="Kuo A."/>
            <person name="Kohler A."/>
            <person name="Costa M.D."/>
            <person name="Nagy L.G."/>
            <person name="Floudas D."/>
            <person name="Copeland A."/>
            <person name="Barry K.W."/>
            <person name="Cichocki N."/>
            <person name="Veneault-Fourrey C."/>
            <person name="LaButti K."/>
            <person name="Lindquist E.A."/>
            <person name="Lipzen A."/>
            <person name="Lundell T."/>
            <person name="Morin E."/>
            <person name="Murat C."/>
            <person name="Sun H."/>
            <person name="Tunlid A."/>
            <person name="Henrissat B."/>
            <person name="Grigoriev I.V."/>
            <person name="Hibbett D.S."/>
            <person name="Martin F."/>
            <person name="Nordberg H.P."/>
            <person name="Cantor M.N."/>
            <person name="Hua S.X."/>
        </authorList>
    </citation>
    <scope>NUCLEOTIDE SEQUENCE [LARGE SCALE GENOMIC DNA]</scope>
    <source>
        <strain evidence="1 2">Marx 270</strain>
    </source>
</reference>
<gene>
    <name evidence="1" type="ORF">M404DRAFT_11402</name>
</gene>
<proteinExistence type="predicted"/>
<keyword evidence="2" id="KW-1185">Reference proteome</keyword>
<name>A0A0C3MXA7_PISTI</name>
<dbReference type="AlphaFoldDB" id="A0A0C3MXA7"/>
<sequence length="270" mass="30725">MAADDKFFHYFLDAEEDLLRLKPQKKLTLLLDGWEDQLKQSLYGSVAVEVNHYPIVLALENMTGCQGTADNLLAVSQKAMEKLEINDGKNLIAVTTDNPTVMQAFCQKFQEIYPWVLTFACFLHSLNTVIGDIVTCPLMKKVITRTTHVATFFNSSHYWGGQLNDEAKRLGVRQRLKQNCESHFYTLILHCLSVKAHKNPLFQICICPNAQRKINNQSPVASDVIDIVLHKWSYWMYLEQLIKTVKPLVDAIGNLESCQASLTDCMLELI</sequence>
<dbReference type="InterPro" id="IPR012337">
    <property type="entry name" value="RNaseH-like_sf"/>
</dbReference>
<dbReference type="SUPFAM" id="SSF53098">
    <property type="entry name" value="Ribonuclease H-like"/>
    <property type="match status" value="1"/>
</dbReference>
<evidence type="ECO:0000313" key="1">
    <source>
        <dbReference type="EMBL" id="KIN93549.1"/>
    </source>
</evidence>
<dbReference type="EMBL" id="KN832157">
    <property type="protein sequence ID" value="KIN93549.1"/>
    <property type="molecule type" value="Genomic_DNA"/>
</dbReference>
<accession>A0A0C3MXA7</accession>
<dbReference type="HOGENOM" id="CLU_090071_0_0_1"/>
<organism evidence="1 2">
    <name type="scientific">Pisolithus tinctorius Marx 270</name>
    <dbReference type="NCBI Taxonomy" id="870435"/>
    <lineage>
        <taxon>Eukaryota</taxon>
        <taxon>Fungi</taxon>
        <taxon>Dikarya</taxon>
        <taxon>Basidiomycota</taxon>
        <taxon>Agaricomycotina</taxon>
        <taxon>Agaricomycetes</taxon>
        <taxon>Agaricomycetidae</taxon>
        <taxon>Boletales</taxon>
        <taxon>Sclerodermatineae</taxon>
        <taxon>Pisolithaceae</taxon>
        <taxon>Pisolithus</taxon>
    </lineage>
</organism>
<dbReference type="OrthoDB" id="3226942at2759"/>
<dbReference type="InParanoid" id="A0A0C3MXA7"/>
<protein>
    <submittedName>
        <fullName evidence="1">Uncharacterized protein</fullName>
    </submittedName>
</protein>
<evidence type="ECO:0000313" key="2">
    <source>
        <dbReference type="Proteomes" id="UP000054217"/>
    </source>
</evidence>
<dbReference type="STRING" id="870435.A0A0C3MXA7"/>
<reference evidence="2" key="2">
    <citation type="submission" date="2015-01" db="EMBL/GenBank/DDBJ databases">
        <title>Evolutionary Origins and Diversification of the Mycorrhizal Mutualists.</title>
        <authorList>
            <consortium name="DOE Joint Genome Institute"/>
            <consortium name="Mycorrhizal Genomics Consortium"/>
            <person name="Kohler A."/>
            <person name="Kuo A."/>
            <person name="Nagy L.G."/>
            <person name="Floudas D."/>
            <person name="Copeland A."/>
            <person name="Barry K.W."/>
            <person name="Cichocki N."/>
            <person name="Veneault-Fourrey C."/>
            <person name="LaButti K."/>
            <person name="Lindquist E.A."/>
            <person name="Lipzen A."/>
            <person name="Lundell T."/>
            <person name="Morin E."/>
            <person name="Murat C."/>
            <person name="Riley R."/>
            <person name="Ohm R."/>
            <person name="Sun H."/>
            <person name="Tunlid A."/>
            <person name="Henrissat B."/>
            <person name="Grigoriev I.V."/>
            <person name="Hibbett D.S."/>
            <person name="Martin F."/>
        </authorList>
    </citation>
    <scope>NUCLEOTIDE SEQUENCE [LARGE SCALE GENOMIC DNA]</scope>
    <source>
        <strain evidence="2">Marx 270</strain>
    </source>
</reference>